<dbReference type="AlphaFoldDB" id="A0A381PTG0"/>
<gene>
    <name evidence="1" type="ORF">METZ01_LOCUS22808</name>
</gene>
<dbReference type="EMBL" id="UINC01001076">
    <property type="protein sequence ID" value="SUZ69954.1"/>
    <property type="molecule type" value="Genomic_DNA"/>
</dbReference>
<accession>A0A381PTG0</accession>
<proteinExistence type="predicted"/>
<organism evidence="1">
    <name type="scientific">marine metagenome</name>
    <dbReference type="NCBI Taxonomy" id="408172"/>
    <lineage>
        <taxon>unclassified sequences</taxon>
        <taxon>metagenomes</taxon>
        <taxon>ecological metagenomes</taxon>
    </lineage>
</organism>
<sequence length="26" mass="2834">VIEKPIAIYVVGGFDKGWERGLGESN</sequence>
<protein>
    <submittedName>
        <fullName evidence="1">Uncharacterized protein</fullName>
    </submittedName>
</protein>
<reference evidence="1" key="1">
    <citation type="submission" date="2018-05" db="EMBL/GenBank/DDBJ databases">
        <authorList>
            <person name="Lanie J.A."/>
            <person name="Ng W.-L."/>
            <person name="Kazmierczak K.M."/>
            <person name="Andrzejewski T.M."/>
            <person name="Davidsen T.M."/>
            <person name="Wayne K.J."/>
            <person name="Tettelin H."/>
            <person name="Glass J.I."/>
            <person name="Rusch D."/>
            <person name="Podicherti R."/>
            <person name="Tsui H.-C.T."/>
            <person name="Winkler M.E."/>
        </authorList>
    </citation>
    <scope>NUCLEOTIDE SEQUENCE</scope>
</reference>
<evidence type="ECO:0000313" key="1">
    <source>
        <dbReference type="EMBL" id="SUZ69954.1"/>
    </source>
</evidence>
<feature type="non-terminal residue" evidence="1">
    <location>
        <position position="1"/>
    </location>
</feature>
<name>A0A381PTG0_9ZZZZ</name>